<evidence type="ECO:0000256" key="8">
    <source>
        <dbReference type="ARBA" id="ARBA00022801"/>
    </source>
</evidence>
<dbReference type="NCBIfam" id="NF008758">
    <property type="entry name" value="PRK11789.1"/>
    <property type="match status" value="1"/>
</dbReference>
<dbReference type="GO" id="GO:0046872">
    <property type="term" value="F:metal ion binding"/>
    <property type="evidence" value="ECO:0007669"/>
    <property type="project" value="UniProtKB-KW"/>
</dbReference>
<feature type="domain" description="N-acetylmuramoyl-L-alanine amidase" evidence="13">
    <location>
        <begin position="24"/>
        <end position="172"/>
    </location>
</feature>
<evidence type="ECO:0000256" key="12">
    <source>
        <dbReference type="ARBA" id="ARBA00042615"/>
    </source>
</evidence>
<protein>
    <recommendedName>
        <fullName evidence="11">1,6-anhydro-N-acetylmuramyl-L-alanine amidase AmpD</fullName>
        <ecNumber evidence="5">3.5.1.28</ecNumber>
    </recommendedName>
    <alternativeName>
        <fullName evidence="12">N-acetylmuramoyl-L-alanine amidase</fullName>
    </alternativeName>
</protein>
<comment type="catalytic activity">
    <reaction evidence="1">
        <text>Hydrolyzes the link between N-acetylmuramoyl residues and L-amino acid residues in certain cell-wall glycopeptides.</text>
        <dbReference type="EC" id="3.5.1.28"/>
    </reaction>
</comment>
<keyword evidence="10" id="KW-0961">Cell wall biogenesis/degradation</keyword>
<evidence type="ECO:0000313" key="15">
    <source>
        <dbReference type="Proteomes" id="UP000252174"/>
    </source>
</evidence>
<dbReference type="InterPro" id="IPR036505">
    <property type="entry name" value="Amidase/PGRP_sf"/>
</dbReference>
<evidence type="ECO:0000256" key="6">
    <source>
        <dbReference type="ARBA" id="ARBA00022490"/>
    </source>
</evidence>
<sequence length="201" mass="21854">MPKTETATPWRAGGRHVGALWLASPHFGPRPAGAEVSLIVLHSISLPPGEYGTQAVQQLFTGTLDWDAHPYFQSIRGLEVSAHFFIARTGRLWQFVDCDQRAWHAGASSYQGRSNCNDYSVGIELEGLEGGPFDSAQYEVLAGLCRDLAGRYPITHVAGHEHVAPGRKHDPGAGFDWARLRAALAWPAACFPFAAQPAHRG</sequence>
<organism evidence="14 15">
    <name type="scientific">Extensimonas vulgaris</name>
    <dbReference type="NCBI Taxonomy" id="1031594"/>
    <lineage>
        <taxon>Bacteria</taxon>
        <taxon>Pseudomonadati</taxon>
        <taxon>Pseudomonadota</taxon>
        <taxon>Betaproteobacteria</taxon>
        <taxon>Burkholderiales</taxon>
        <taxon>Comamonadaceae</taxon>
        <taxon>Extensimonas</taxon>
    </lineage>
</organism>
<keyword evidence="7" id="KW-0479">Metal-binding</keyword>
<dbReference type="GO" id="GO:0009253">
    <property type="term" value="P:peptidoglycan catabolic process"/>
    <property type="evidence" value="ECO:0007669"/>
    <property type="project" value="InterPro"/>
</dbReference>
<dbReference type="GO" id="GO:0009254">
    <property type="term" value="P:peptidoglycan turnover"/>
    <property type="evidence" value="ECO:0007669"/>
    <property type="project" value="TreeGrafter"/>
</dbReference>
<accession>A0A369ARH0</accession>
<evidence type="ECO:0000256" key="7">
    <source>
        <dbReference type="ARBA" id="ARBA00022723"/>
    </source>
</evidence>
<keyword evidence="8" id="KW-0378">Hydrolase</keyword>
<dbReference type="InterPro" id="IPR002502">
    <property type="entry name" value="Amidase_domain"/>
</dbReference>
<dbReference type="EC" id="3.5.1.28" evidence="5"/>
<dbReference type="RefSeq" id="WP_114482507.1">
    <property type="nucleotide sequence ID" value="NZ_QPJU01000002.1"/>
</dbReference>
<name>A0A369ARH0_9BURK</name>
<evidence type="ECO:0000256" key="4">
    <source>
        <dbReference type="ARBA" id="ARBA00007553"/>
    </source>
</evidence>
<dbReference type="SUPFAM" id="SSF55846">
    <property type="entry name" value="N-acetylmuramoyl-L-alanine amidase-like"/>
    <property type="match status" value="1"/>
</dbReference>
<keyword evidence="9" id="KW-0862">Zinc</keyword>
<evidence type="ECO:0000256" key="2">
    <source>
        <dbReference type="ARBA" id="ARBA00001947"/>
    </source>
</evidence>
<evidence type="ECO:0000256" key="3">
    <source>
        <dbReference type="ARBA" id="ARBA00004496"/>
    </source>
</evidence>
<evidence type="ECO:0000256" key="9">
    <source>
        <dbReference type="ARBA" id="ARBA00022833"/>
    </source>
</evidence>
<comment type="similarity">
    <text evidence="4">Belongs to the N-acetylmuramoyl-L-alanine amidase 2 family.</text>
</comment>
<dbReference type="GO" id="GO:0071555">
    <property type="term" value="P:cell wall organization"/>
    <property type="evidence" value="ECO:0007669"/>
    <property type="project" value="UniProtKB-KW"/>
</dbReference>
<dbReference type="PANTHER" id="PTHR30417:SF4">
    <property type="entry name" value="1,6-ANHYDRO-N-ACETYLMURAMYL-L-ALANINE AMIDASE AMPD"/>
    <property type="match status" value="1"/>
</dbReference>
<dbReference type="InterPro" id="IPR051206">
    <property type="entry name" value="NAMLAA_amidase_2"/>
</dbReference>
<dbReference type="GO" id="GO:0005737">
    <property type="term" value="C:cytoplasm"/>
    <property type="evidence" value="ECO:0007669"/>
    <property type="project" value="UniProtKB-SubCell"/>
</dbReference>
<dbReference type="Proteomes" id="UP000252174">
    <property type="component" value="Unassembled WGS sequence"/>
</dbReference>
<comment type="cofactor">
    <cofactor evidence="2">
        <name>Zn(2+)</name>
        <dbReference type="ChEBI" id="CHEBI:29105"/>
    </cofactor>
</comment>
<dbReference type="OrthoDB" id="9794842at2"/>
<dbReference type="GO" id="GO:0008745">
    <property type="term" value="F:N-acetylmuramoyl-L-alanine amidase activity"/>
    <property type="evidence" value="ECO:0007669"/>
    <property type="project" value="UniProtKB-EC"/>
</dbReference>
<comment type="subcellular location">
    <subcellularLocation>
        <location evidence="3">Cytoplasm</location>
    </subcellularLocation>
</comment>
<dbReference type="PANTHER" id="PTHR30417">
    <property type="entry name" value="N-ACETYLMURAMOYL-L-ALANINE AMIDASE AMID"/>
    <property type="match status" value="1"/>
</dbReference>
<dbReference type="EMBL" id="QPJU01000002">
    <property type="protein sequence ID" value="RCX10938.1"/>
    <property type="molecule type" value="Genomic_DNA"/>
</dbReference>
<evidence type="ECO:0000313" key="14">
    <source>
        <dbReference type="EMBL" id="RCX10938.1"/>
    </source>
</evidence>
<evidence type="ECO:0000256" key="11">
    <source>
        <dbReference type="ARBA" id="ARBA00039257"/>
    </source>
</evidence>
<dbReference type="CDD" id="cd06583">
    <property type="entry name" value="PGRP"/>
    <property type="match status" value="1"/>
</dbReference>
<keyword evidence="15" id="KW-1185">Reference proteome</keyword>
<evidence type="ECO:0000256" key="1">
    <source>
        <dbReference type="ARBA" id="ARBA00001561"/>
    </source>
</evidence>
<dbReference type="Pfam" id="PF01510">
    <property type="entry name" value="Amidase_2"/>
    <property type="match status" value="1"/>
</dbReference>
<gene>
    <name evidence="14" type="ORF">DFR45_102340</name>
</gene>
<comment type="caution">
    <text evidence="14">The sequence shown here is derived from an EMBL/GenBank/DDBJ whole genome shotgun (WGS) entry which is preliminary data.</text>
</comment>
<dbReference type="Gene3D" id="3.40.80.10">
    <property type="entry name" value="Peptidoglycan recognition protein-like"/>
    <property type="match status" value="1"/>
</dbReference>
<dbReference type="SMART" id="SM00644">
    <property type="entry name" value="Ami_2"/>
    <property type="match status" value="1"/>
</dbReference>
<keyword evidence="6" id="KW-0963">Cytoplasm</keyword>
<reference evidence="14 15" key="1">
    <citation type="submission" date="2018-07" db="EMBL/GenBank/DDBJ databases">
        <title>Genomic Encyclopedia of Type Strains, Phase IV (KMG-IV): sequencing the most valuable type-strain genomes for metagenomic binning, comparative biology and taxonomic classification.</title>
        <authorList>
            <person name="Goeker M."/>
        </authorList>
    </citation>
    <scope>NUCLEOTIDE SEQUENCE [LARGE SCALE GENOMIC DNA]</scope>
    <source>
        <strain evidence="14 15">DSM 100911</strain>
    </source>
</reference>
<dbReference type="AlphaFoldDB" id="A0A369ARH0"/>
<evidence type="ECO:0000256" key="5">
    <source>
        <dbReference type="ARBA" id="ARBA00011901"/>
    </source>
</evidence>
<evidence type="ECO:0000256" key="10">
    <source>
        <dbReference type="ARBA" id="ARBA00023316"/>
    </source>
</evidence>
<proteinExistence type="inferred from homology"/>
<evidence type="ECO:0000259" key="13">
    <source>
        <dbReference type="SMART" id="SM00644"/>
    </source>
</evidence>